<dbReference type="PANTHER" id="PTHR40084:SF1">
    <property type="entry name" value="PHOSPHOTRANSFERASE"/>
    <property type="match status" value="1"/>
</dbReference>
<dbReference type="GO" id="GO:0004519">
    <property type="term" value="F:endonuclease activity"/>
    <property type="evidence" value="ECO:0007669"/>
    <property type="project" value="UniProtKB-KW"/>
</dbReference>
<keyword evidence="1" id="KW-0378">Hydrolase</keyword>
<dbReference type="Pfam" id="PF13263">
    <property type="entry name" value="PHP_C"/>
    <property type="match status" value="1"/>
</dbReference>
<dbReference type="EMBL" id="JBHSOW010000063">
    <property type="protein sequence ID" value="MFC5650893.1"/>
    <property type="molecule type" value="Genomic_DNA"/>
</dbReference>
<organism evidence="1 2">
    <name type="scientific">Paenibacillus solisilvae</name>
    <dbReference type="NCBI Taxonomy" id="2486751"/>
    <lineage>
        <taxon>Bacteria</taxon>
        <taxon>Bacillati</taxon>
        <taxon>Bacillota</taxon>
        <taxon>Bacilli</taxon>
        <taxon>Bacillales</taxon>
        <taxon>Paenibacillaceae</taxon>
        <taxon>Paenibacillus</taxon>
    </lineage>
</organism>
<dbReference type="Proteomes" id="UP001596047">
    <property type="component" value="Unassembled WGS sequence"/>
</dbReference>
<sequence>MNAHSFPLKRVFADLHLHIGRTERGEPVKISGSRDLTFRNIAHEAAVRKGIGLLGIIDCHSPGVQMDIAKLLDNGEMSEAAGGGIRYLDTTILLGAEIEVRDAGFGPAHHLVYLPTFAEMQQFTKWMASHMRNVQLSSQRIYVPTNVLQEEVKGRGGLFIPAHIFTPHKSVFGSSSDHMADTVNMEQIDAVELGLSADSVMAGYIPELDDLPFLTNSDAHSLAKIGREYNELQLAEPSFEEFKLALRGLEGREITANYGLNPVLGKYHRTYCLNCGSIADEGAAAVRCLLCGSPKLVRGVMDRIQQLAFQAGRQYPYVPENRPPYIYQVPLEFVPGIGRRTVEKLLGQFNTEMNVLHDVQEEELAALVGDKAAAVIAGARAGTLQLQAGGGGKYGKIVSASDDVNKPSS</sequence>
<dbReference type="RefSeq" id="WP_379189475.1">
    <property type="nucleotide sequence ID" value="NZ_JBHSOW010000063.1"/>
</dbReference>
<keyword evidence="1" id="KW-0540">Nuclease</keyword>
<dbReference type="SUPFAM" id="SSF89550">
    <property type="entry name" value="PHP domain-like"/>
    <property type="match status" value="1"/>
</dbReference>
<dbReference type="InterPro" id="IPR016195">
    <property type="entry name" value="Pol/histidinol_Pase-like"/>
</dbReference>
<comment type="caution">
    <text evidence="1">The sequence shown here is derived from an EMBL/GenBank/DDBJ whole genome shotgun (WGS) entry which is preliminary data.</text>
</comment>
<dbReference type="Gene3D" id="3.20.20.140">
    <property type="entry name" value="Metal-dependent hydrolases"/>
    <property type="match status" value="1"/>
</dbReference>
<name>A0ABW0VYD1_9BACL</name>
<gene>
    <name evidence="1" type="ORF">ACFPYJ_17590</name>
</gene>
<dbReference type="CDD" id="cd19067">
    <property type="entry name" value="PfuEndoQ-like"/>
    <property type="match status" value="1"/>
</dbReference>
<proteinExistence type="predicted"/>
<dbReference type="PANTHER" id="PTHR40084">
    <property type="entry name" value="PHOSPHOHYDROLASE, PHP FAMILY"/>
    <property type="match status" value="1"/>
</dbReference>
<evidence type="ECO:0000313" key="2">
    <source>
        <dbReference type="Proteomes" id="UP001596047"/>
    </source>
</evidence>
<keyword evidence="2" id="KW-1185">Reference proteome</keyword>
<reference evidence="2" key="1">
    <citation type="journal article" date="2019" name="Int. J. Syst. Evol. Microbiol.">
        <title>The Global Catalogue of Microorganisms (GCM) 10K type strain sequencing project: providing services to taxonomists for standard genome sequencing and annotation.</title>
        <authorList>
            <consortium name="The Broad Institute Genomics Platform"/>
            <consortium name="The Broad Institute Genome Sequencing Center for Infectious Disease"/>
            <person name="Wu L."/>
            <person name="Ma J."/>
        </authorList>
    </citation>
    <scope>NUCLEOTIDE SEQUENCE [LARGE SCALE GENOMIC DNA]</scope>
    <source>
        <strain evidence="2">CGMCC 1.3240</strain>
    </source>
</reference>
<evidence type="ECO:0000313" key="1">
    <source>
        <dbReference type="EMBL" id="MFC5650893.1"/>
    </source>
</evidence>
<keyword evidence="1" id="KW-0255">Endonuclease</keyword>
<protein>
    <submittedName>
        <fullName evidence="1">Endonuclease Q family protein</fullName>
    </submittedName>
</protein>
<accession>A0ABW0VYD1</accession>